<dbReference type="Proteomes" id="UP000297910">
    <property type="component" value="Unassembled WGS sequence"/>
</dbReference>
<evidence type="ECO:0000313" key="2">
    <source>
        <dbReference type="Proteomes" id="UP000297910"/>
    </source>
</evidence>
<keyword evidence="2" id="KW-1185">Reference proteome</keyword>
<name>A0A4Z1G7B3_9HELO</name>
<comment type="caution">
    <text evidence="1">The sequence shown here is derived from an EMBL/GenBank/DDBJ whole genome shotgun (WGS) entry which is preliminary data.</text>
</comment>
<reference evidence="1 2" key="1">
    <citation type="submission" date="2017-12" db="EMBL/GenBank/DDBJ databases">
        <title>Comparative genomics of Botrytis spp.</title>
        <authorList>
            <person name="Valero-Jimenez C.A."/>
            <person name="Tapia P."/>
            <person name="Veloso J."/>
            <person name="Silva-Moreno E."/>
            <person name="Staats M."/>
            <person name="Valdes J.H."/>
            <person name="Van Kan J.A.L."/>
        </authorList>
    </citation>
    <scope>NUCLEOTIDE SEQUENCE [LARGE SCALE GENOMIC DNA]</scope>
    <source>
        <strain evidence="1 2">Bp0003</strain>
    </source>
</reference>
<dbReference type="AlphaFoldDB" id="A0A4Z1G7B3"/>
<dbReference type="EMBL" id="PQXI01000007">
    <property type="protein sequence ID" value="TGO30133.1"/>
    <property type="molecule type" value="Genomic_DNA"/>
</dbReference>
<proteinExistence type="predicted"/>
<protein>
    <submittedName>
        <fullName evidence="1">Uncharacterized protein</fullName>
    </submittedName>
</protein>
<accession>A0A4Z1G7B3</accession>
<evidence type="ECO:0000313" key="1">
    <source>
        <dbReference type="EMBL" id="TGO30133.1"/>
    </source>
</evidence>
<organism evidence="1 2">
    <name type="scientific">Botrytis paeoniae</name>
    <dbReference type="NCBI Taxonomy" id="278948"/>
    <lineage>
        <taxon>Eukaryota</taxon>
        <taxon>Fungi</taxon>
        <taxon>Dikarya</taxon>
        <taxon>Ascomycota</taxon>
        <taxon>Pezizomycotina</taxon>
        <taxon>Leotiomycetes</taxon>
        <taxon>Helotiales</taxon>
        <taxon>Sclerotiniaceae</taxon>
        <taxon>Botrytis</taxon>
    </lineage>
</organism>
<gene>
    <name evidence="1" type="ORF">BPAE_0007g00060</name>
</gene>
<sequence length="64" mass="7497">MFMKMVRNLRQSSRGRYLSQPDISGKQACDYAMRPLPDELYKGKSGNNRLYFCLFLTPPEFDDV</sequence>